<feature type="domain" description="Caspase family p20" evidence="1">
    <location>
        <begin position="24"/>
        <end position="103"/>
    </location>
</feature>
<dbReference type="GO" id="GO:0006508">
    <property type="term" value="P:proteolysis"/>
    <property type="evidence" value="ECO:0007669"/>
    <property type="project" value="InterPro"/>
</dbReference>
<dbReference type="PROSITE" id="PS50208">
    <property type="entry name" value="CASPASE_P20"/>
    <property type="match status" value="1"/>
</dbReference>
<dbReference type="PANTHER" id="PTHR22576:SF37">
    <property type="entry name" value="MUCOSA-ASSOCIATED LYMPHOID TISSUE LYMPHOMA TRANSLOCATION PROTEIN 1"/>
    <property type="match status" value="1"/>
</dbReference>
<dbReference type="EMBL" id="BBYR01000034">
    <property type="protein sequence ID" value="GAP36305.1"/>
    <property type="molecule type" value="Genomic_DNA"/>
</dbReference>
<dbReference type="InterPro" id="IPR029030">
    <property type="entry name" value="Caspase-like_dom_sf"/>
</dbReference>
<organism evidence="2 3">
    <name type="scientific">Piscinibacter sakaiensis</name>
    <name type="common">Ideonella sakaiensis</name>
    <dbReference type="NCBI Taxonomy" id="1547922"/>
    <lineage>
        <taxon>Bacteria</taxon>
        <taxon>Pseudomonadati</taxon>
        <taxon>Pseudomonadota</taxon>
        <taxon>Betaproteobacteria</taxon>
        <taxon>Burkholderiales</taxon>
        <taxon>Sphaerotilaceae</taxon>
        <taxon>Piscinibacter</taxon>
    </lineage>
</organism>
<dbReference type="Pfam" id="PF00656">
    <property type="entry name" value="Peptidase_C14"/>
    <property type="match status" value="1"/>
</dbReference>
<reference evidence="3" key="1">
    <citation type="submission" date="2015-07" db="EMBL/GenBank/DDBJ databases">
        <title>Discovery of a poly(ethylene terephthalate assimilation.</title>
        <authorList>
            <person name="Yoshida S."/>
            <person name="Hiraga K."/>
            <person name="Takehana T."/>
            <person name="Taniguchi I."/>
            <person name="Yamaji H."/>
            <person name="Maeda Y."/>
            <person name="Toyohara K."/>
            <person name="Miyamoto K."/>
            <person name="Kimura Y."/>
            <person name="Oda K."/>
        </authorList>
    </citation>
    <scope>NUCLEOTIDE SEQUENCE [LARGE SCALE GENOMIC DNA]</scope>
    <source>
        <strain evidence="3">NBRC 110686 / TISTR 2288 / 201-F6</strain>
    </source>
</reference>
<proteinExistence type="predicted"/>
<keyword evidence="3" id="KW-1185">Reference proteome</keyword>
<dbReference type="PANTHER" id="PTHR22576">
    <property type="entry name" value="MUCOSA ASSOCIATED LYMPHOID TISSUE LYMPHOMA TRANSLOCATION PROTEIN 1/PARACASPASE"/>
    <property type="match status" value="1"/>
</dbReference>
<protein>
    <submittedName>
        <fullName evidence="2">Polysaccharide deacetylase</fullName>
    </submittedName>
</protein>
<dbReference type="Proteomes" id="UP000037660">
    <property type="component" value="Unassembled WGS sequence"/>
</dbReference>
<dbReference type="GO" id="GO:0004197">
    <property type="term" value="F:cysteine-type endopeptidase activity"/>
    <property type="evidence" value="ECO:0007669"/>
    <property type="project" value="InterPro"/>
</dbReference>
<evidence type="ECO:0000259" key="1">
    <source>
        <dbReference type="PROSITE" id="PS50208"/>
    </source>
</evidence>
<dbReference type="InterPro" id="IPR001309">
    <property type="entry name" value="Pept_C14_p20"/>
</dbReference>
<evidence type="ECO:0000313" key="3">
    <source>
        <dbReference type="Proteomes" id="UP000037660"/>
    </source>
</evidence>
<gene>
    <name evidence="2" type="ORF">ISF6_2145</name>
</gene>
<reference evidence="2 3" key="2">
    <citation type="journal article" date="2016" name="Science">
        <title>A bacterium that degrades and assimilates poly(ethylene terephthalate).</title>
        <authorList>
            <person name="Yoshida S."/>
            <person name="Hiraga K."/>
            <person name="Takehana T."/>
            <person name="Taniguchi I."/>
            <person name="Yamaji H."/>
            <person name="Maeda Y."/>
            <person name="Toyohara K."/>
            <person name="Miyamoto K."/>
            <person name="Kimura Y."/>
            <person name="Oda K."/>
        </authorList>
    </citation>
    <scope>NUCLEOTIDE SEQUENCE [LARGE SCALE GENOMIC DNA]</scope>
    <source>
        <strain evidence="3">NBRC 110686 / TISTR 2288 / 201-F6</strain>
    </source>
</reference>
<dbReference type="STRING" id="1547922.ISF6_2145"/>
<comment type="caution">
    <text evidence="2">The sequence shown here is derived from an EMBL/GenBank/DDBJ whole genome shotgun (WGS) entry which is preliminary data.</text>
</comment>
<sequence length="267" mass="28739">MAAVPPSITLTRRRVRSASLPQIQRKIAVVIGVDRYADRSMPQLDNAVADARAVAQLLEDRLGYDSVVIPDATRAGVVRALNRLAIEAGPNDSVVVYYAGHGELVPATGLGYWQLSDSEAQRPESWLSNADISRLVRQIGASQVALISDSCYSGALVDQRIRGSNEQVDPQAVLARKTVVAMSSGGNEPVFDSGKNGHSPFAFSLMNNLDRLSRWQPGGNIFERVRFAVARELPQRPNYGSVAAAGHQAGGDYLFEQRQLDGAGGTP</sequence>
<evidence type="ECO:0000313" key="2">
    <source>
        <dbReference type="EMBL" id="GAP36305.1"/>
    </source>
</evidence>
<name>A0A0K8P2A4_PISS1</name>
<dbReference type="InterPro" id="IPR052039">
    <property type="entry name" value="Caspase-related_regulators"/>
</dbReference>
<dbReference type="InterPro" id="IPR011600">
    <property type="entry name" value="Pept_C14_caspase"/>
</dbReference>
<dbReference type="SUPFAM" id="SSF52129">
    <property type="entry name" value="Caspase-like"/>
    <property type="match status" value="1"/>
</dbReference>
<accession>A0A0K8P2A4</accession>
<dbReference type="AlphaFoldDB" id="A0A0K8P2A4"/>
<dbReference type="Gene3D" id="3.40.50.1460">
    <property type="match status" value="1"/>
</dbReference>